<accession>D7BEF5</accession>
<organism evidence="1 2">
    <name type="scientific">Allomeiothermus silvanus (strain ATCC 700542 / DSM 9946 / NBRC 106475 / NCIMB 13440 / VI-R2)</name>
    <name type="common">Thermus silvanus</name>
    <dbReference type="NCBI Taxonomy" id="526227"/>
    <lineage>
        <taxon>Bacteria</taxon>
        <taxon>Thermotogati</taxon>
        <taxon>Deinococcota</taxon>
        <taxon>Deinococci</taxon>
        <taxon>Thermales</taxon>
        <taxon>Thermaceae</taxon>
        <taxon>Allomeiothermus</taxon>
    </lineage>
</organism>
<dbReference type="InterPro" id="IPR017853">
    <property type="entry name" value="GH"/>
</dbReference>
<dbReference type="SUPFAM" id="SSF51445">
    <property type="entry name" value="(Trans)glycosidases"/>
    <property type="match status" value="1"/>
</dbReference>
<evidence type="ECO:0000313" key="1">
    <source>
        <dbReference type="EMBL" id="ADH63198.1"/>
    </source>
</evidence>
<keyword evidence="2" id="KW-1185">Reference proteome</keyword>
<reference evidence="1 2" key="1">
    <citation type="journal article" date="2010" name="Stand. Genomic Sci.">
        <title>Complete genome sequence of Meiothermus silvanus type strain (VI-R2).</title>
        <authorList>
            <person name="Sikorski J."/>
            <person name="Tindall B.J."/>
            <person name="Lowry S."/>
            <person name="Lucas S."/>
            <person name="Nolan M."/>
            <person name="Copeland A."/>
            <person name="Glavina Del Rio T."/>
            <person name="Tice H."/>
            <person name="Cheng J.F."/>
            <person name="Han C."/>
            <person name="Pitluck S."/>
            <person name="Liolios K."/>
            <person name="Ivanova N."/>
            <person name="Mavromatis K."/>
            <person name="Mikhailova N."/>
            <person name="Pati A."/>
            <person name="Goodwin L."/>
            <person name="Chen A."/>
            <person name="Palaniappan K."/>
            <person name="Land M."/>
            <person name="Hauser L."/>
            <person name="Chang Y.J."/>
            <person name="Jeffries C.D."/>
            <person name="Rohde M."/>
            <person name="Goker M."/>
            <person name="Woyke T."/>
            <person name="Bristow J."/>
            <person name="Eisen J.A."/>
            <person name="Markowitz V."/>
            <person name="Hugenholtz P."/>
            <person name="Kyrpides N.C."/>
            <person name="Klenk H.P."/>
            <person name="Lapidus A."/>
        </authorList>
    </citation>
    <scope>NUCLEOTIDE SEQUENCE [LARGE SCALE GENOMIC DNA]</scope>
    <source>
        <strain evidence="2">ATCC 700542 / DSM 9946 / VI-R2</strain>
    </source>
</reference>
<dbReference type="Proteomes" id="UP000001916">
    <property type="component" value="Chromosome"/>
</dbReference>
<protein>
    <submittedName>
        <fullName evidence="1">Beta-glucosidase/6-phospho-beta-glucosidase/beta-galactosidase</fullName>
    </submittedName>
</protein>
<dbReference type="eggNOG" id="COG2723">
    <property type="taxonomic scope" value="Bacteria"/>
</dbReference>
<proteinExistence type="predicted"/>
<dbReference type="HOGENOM" id="CLU_046663_0_0_0"/>
<evidence type="ECO:0000313" key="2">
    <source>
        <dbReference type="Proteomes" id="UP000001916"/>
    </source>
</evidence>
<dbReference type="STRING" id="526227.Mesil_1304"/>
<dbReference type="RefSeq" id="WP_013157768.1">
    <property type="nucleotide sequence ID" value="NC_014212.1"/>
</dbReference>
<dbReference type="KEGG" id="msv:Mesil_1304"/>
<gene>
    <name evidence="1" type="ordered locus">Mesil_1304</name>
</gene>
<name>D7BEF5_ALLS1</name>
<dbReference type="EMBL" id="CP002042">
    <property type="protein sequence ID" value="ADH63198.1"/>
    <property type="molecule type" value="Genomic_DNA"/>
</dbReference>
<dbReference type="Gene3D" id="3.20.20.80">
    <property type="entry name" value="Glycosidases"/>
    <property type="match status" value="1"/>
</dbReference>
<dbReference type="AlphaFoldDB" id="D7BEF5"/>
<sequence>MIKSRPLFASFFLGGFECSSFRTREGERRDLLAETGHDRQAAADFRQLHSLGIRTVRSGIRWHRVEREPGVYDFSSELPMLRAARETNTQVIWDLFHYGWPDFVEVFSPAFVEHFAGLARAFALLLAREPRGPVMVSPVNEISFLAWGGGDEGFFNPFAVGRGDELKRQLVRAFIAATQAVWEVLPQARIVSPEPVIHIAPAPERPWDAPAAEAYRRSMFQAWDMIAGRLCPELGGHERFLDVLGLNFYSANEWIHVEKGEALRPLRPGDALYCPFREILREVYGRYRRPLFVAETGAENEARAPWLAYVAGEVQAAIKAGIPVEGICLYPVADYPAWDDGRRCRVGLLGYPDPQGQRPVYPPLTQKLARQQGLLEPVVAP</sequence>